<evidence type="ECO:0000256" key="1">
    <source>
        <dbReference type="SAM" id="Phobius"/>
    </source>
</evidence>
<dbReference type="EMBL" id="AZSI01000105">
    <property type="protein sequence ID" value="KEY61824.1"/>
    <property type="molecule type" value="Genomic_DNA"/>
</dbReference>
<gene>
    <name evidence="2" type="ORF">U725_01939</name>
</gene>
<feature type="transmembrane region" description="Helical" evidence="1">
    <location>
        <begin position="21"/>
        <end position="39"/>
    </location>
</feature>
<accession>A0A084A945</accession>
<name>A0A084A945_LACLC</name>
<proteinExistence type="predicted"/>
<keyword evidence="1" id="KW-0472">Membrane</keyword>
<protein>
    <submittedName>
        <fullName evidence="2">Putative membrane protein</fullName>
    </submittedName>
</protein>
<comment type="caution">
    <text evidence="2">The sequence shown here is derived from an EMBL/GenBank/DDBJ whole genome shotgun (WGS) entry which is preliminary data.</text>
</comment>
<feature type="transmembrane region" description="Helical" evidence="1">
    <location>
        <begin position="180"/>
        <end position="199"/>
    </location>
</feature>
<evidence type="ECO:0000313" key="3">
    <source>
        <dbReference type="Proteomes" id="UP000028401"/>
    </source>
</evidence>
<dbReference type="AlphaFoldDB" id="A0A084A945"/>
<dbReference type="RefSeq" id="WP_011835350.1">
    <property type="nucleotide sequence ID" value="NZ_AZSI01000105.1"/>
</dbReference>
<keyword evidence="1" id="KW-0812">Transmembrane</keyword>
<dbReference type="Proteomes" id="UP000028401">
    <property type="component" value="Unassembled WGS sequence"/>
</dbReference>
<dbReference type="PATRIC" id="fig|1415168.3.peg.2010"/>
<feature type="transmembrane region" description="Helical" evidence="1">
    <location>
        <begin position="72"/>
        <end position="94"/>
    </location>
</feature>
<feature type="transmembrane region" description="Helical" evidence="1">
    <location>
        <begin position="115"/>
        <end position="138"/>
    </location>
</feature>
<organism evidence="2 3">
    <name type="scientific">Lactococcus cremoris subsp. cremoris GE214</name>
    <dbReference type="NCBI Taxonomy" id="1415168"/>
    <lineage>
        <taxon>Bacteria</taxon>
        <taxon>Bacillati</taxon>
        <taxon>Bacillota</taxon>
        <taxon>Bacilli</taxon>
        <taxon>Lactobacillales</taxon>
        <taxon>Streptococcaceae</taxon>
        <taxon>Lactococcus</taxon>
        <taxon>Lactococcus cremoris subsp. cremoris</taxon>
    </lineage>
</organism>
<keyword evidence="1" id="KW-1133">Transmembrane helix</keyword>
<sequence>MGEISSFTGVFTSMKNYIEKVIKIPFSCIVFLISIFLMFNPKLLSLIGINKWFPNQIKEIVLKIGQLFYSNMFFVSIGFVLFVLVLFGITYLPTEKIFPKDVELVNGKIKSWNSFSAFSTGINLFVLYLTTWWTYYFFINVLFNKNGFNHNFFISDKSNALYLNMTNSIIHSGYISSLNLLFMNIIFYLNIFITAYFIVQRLYQDIYILPKNSIKYNSIDTYFEYNSKVLTNSSDEETKIAILRYKHWDEAKYLLVKIPLTKNTFEWERWQQKEVWKLRKIPPAKKSIYIVLEDKELTNVIYAFDNFK</sequence>
<reference evidence="2 3" key="1">
    <citation type="submission" date="2014-06" db="EMBL/GenBank/DDBJ databases">
        <title>Draft genome sequence of the putrescine producing strain Lactococcus lactis subsp cremoris GE214.</title>
        <authorList>
            <person name="Ladero V."/>
            <person name="Linares D.M."/>
            <person name="del Rio B."/>
            <person name="Mayo B."/>
            <person name="Martin M.C."/>
            <person name="Fernandez M."/>
            <person name="Alvarez M.A."/>
        </authorList>
    </citation>
    <scope>NUCLEOTIDE SEQUENCE [LARGE SCALE GENOMIC DNA]</scope>
    <source>
        <strain evidence="2 3">GE214</strain>
    </source>
</reference>
<evidence type="ECO:0000313" key="2">
    <source>
        <dbReference type="EMBL" id="KEY61824.1"/>
    </source>
</evidence>